<dbReference type="Proteomes" id="UP000237271">
    <property type="component" value="Unassembled WGS sequence"/>
</dbReference>
<name>A0A2P4XEF9_9STRA</name>
<comment type="caution">
    <text evidence="1">The sequence shown here is derived from an EMBL/GenBank/DDBJ whole genome shotgun (WGS) entry which is preliminary data.</text>
</comment>
<evidence type="ECO:0000313" key="1">
    <source>
        <dbReference type="EMBL" id="POM63929.1"/>
    </source>
</evidence>
<dbReference type="AlphaFoldDB" id="A0A2P4XEF9"/>
<proteinExistence type="predicted"/>
<sequence>MAALAGNTVTPVEVSVTANNGERGVFLPTKRTGAEFLAATVTTAHNGRAWVPAINASSDAAKLPKQERAWNYALALINPMA</sequence>
<evidence type="ECO:0000313" key="2">
    <source>
        <dbReference type="Proteomes" id="UP000237271"/>
    </source>
</evidence>
<keyword evidence="2" id="KW-1185">Reference proteome</keyword>
<accession>A0A2P4XEF9</accession>
<reference evidence="1 2" key="1">
    <citation type="journal article" date="2017" name="Genome Biol. Evol.">
        <title>Phytophthora megakarya and P. palmivora, closely related causal agents of cacao black pod rot, underwent increases in genome sizes and gene numbers by different mechanisms.</title>
        <authorList>
            <person name="Ali S.S."/>
            <person name="Shao J."/>
            <person name="Lary D.J."/>
            <person name="Kronmiller B."/>
            <person name="Shen D."/>
            <person name="Strem M.D."/>
            <person name="Amoako-Attah I."/>
            <person name="Akrofi A.Y."/>
            <person name="Begoude B.A."/>
            <person name="Ten Hoopen G.M."/>
            <person name="Coulibaly K."/>
            <person name="Kebe B.I."/>
            <person name="Melnick R.L."/>
            <person name="Guiltinan M.J."/>
            <person name="Tyler B.M."/>
            <person name="Meinhardt L.W."/>
            <person name="Bailey B.A."/>
        </authorList>
    </citation>
    <scope>NUCLEOTIDE SEQUENCE [LARGE SCALE GENOMIC DNA]</scope>
    <source>
        <strain evidence="2">sbr112.9</strain>
    </source>
</reference>
<gene>
    <name evidence="1" type="ORF">PHPALM_20613</name>
</gene>
<dbReference type="EMBL" id="NCKW01011249">
    <property type="protein sequence ID" value="POM63929.1"/>
    <property type="molecule type" value="Genomic_DNA"/>
</dbReference>
<protein>
    <submittedName>
        <fullName evidence="1">Uncharacterized protein</fullName>
    </submittedName>
</protein>
<organism evidence="1 2">
    <name type="scientific">Phytophthora palmivora</name>
    <dbReference type="NCBI Taxonomy" id="4796"/>
    <lineage>
        <taxon>Eukaryota</taxon>
        <taxon>Sar</taxon>
        <taxon>Stramenopiles</taxon>
        <taxon>Oomycota</taxon>
        <taxon>Peronosporomycetes</taxon>
        <taxon>Peronosporales</taxon>
        <taxon>Peronosporaceae</taxon>
        <taxon>Phytophthora</taxon>
    </lineage>
</organism>
<dbReference type="OrthoDB" id="128085at2759"/>